<feature type="non-terminal residue" evidence="2">
    <location>
        <position position="121"/>
    </location>
</feature>
<accession>A0A9P8JS62</accession>
<evidence type="ECO:0000313" key="3">
    <source>
        <dbReference type="Proteomes" id="UP000729357"/>
    </source>
</evidence>
<feature type="region of interest" description="Disordered" evidence="1">
    <location>
        <begin position="33"/>
        <end position="121"/>
    </location>
</feature>
<proteinExistence type="predicted"/>
<name>A0A9P8JS62_AURME</name>
<comment type="caution">
    <text evidence="2">The sequence shown here is derived from an EMBL/GenBank/DDBJ whole genome shotgun (WGS) entry which is preliminary data.</text>
</comment>
<reference evidence="2" key="2">
    <citation type="submission" date="2021-08" db="EMBL/GenBank/DDBJ databases">
        <authorList>
            <person name="Gostincar C."/>
            <person name="Sun X."/>
            <person name="Song Z."/>
            <person name="Gunde-Cimerman N."/>
        </authorList>
    </citation>
    <scope>NUCLEOTIDE SEQUENCE</scope>
    <source>
        <strain evidence="2">EXF-9298</strain>
    </source>
</reference>
<dbReference type="AlphaFoldDB" id="A0A9P8JS62"/>
<reference evidence="2" key="1">
    <citation type="journal article" date="2021" name="J Fungi (Basel)">
        <title>Virulence traits and population genomics of the black yeast Aureobasidium melanogenum.</title>
        <authorList>
            <person name="Cernosa A."/>
            <person name="Sun X."/>
            <person name="Gostincar C."/>
            <person name="Fang C."/>
            <person name="Gunde-Cimerman N."/>
            <person name="Song Z."/>
        </authorList>
    </citation>
    <scope>NUCLEOTIDE SEQUENCE</scope>
    <source>
        <strain evidence="2">EXF-9298</strain>
    </source>
</reference>
<dbReference type="Proteomes" id="UP000729357">
    <property type="component" value="Unassembled WGS sequence"/>
</dbReference>
<keyword evidence="3" id="KW-1185">Reference proteome</keyword>
<organism evidence="2 3">
    <name type="scientific">Aureobasidium melanogenum</name>
    <name type="common">Aureobasidium pullulans var. melanogenum</name>
    <dbReference type="NCBI Taxonomy" id="46634"/>
    <lineage>
        <taxon>Eukaryota</taxon>
        <taxon>Fungi</taxon>
        <taxon>Dikarya</taxon>
        <taxon>Ascomycota</taxon>
        <taxon>Pezizomycotina</taxon>
        <taxon>Dothideomycetes</taxon>
        <taxon>Dothideomycetidae</taxon>
        <taxon>Dothideales</taxon>
        <taxon>Saccotheciaceae</taxon>
        <taxon>Aureobasidium</taxon>
    </lineage>
</organism>
<feature type="compositionally biased region" description="Acidic residues" evidence="1">
    <location>
        <begin position="43"/>
        <end position="66"/>
    </location>
</feature>
<protein>
    <submittedName>
        <fullName evidence="2">Uncharacterized protein</fullName>
    </submittedName>
</protein>
<gene>
    <name evidence="2" type="ORF">KCU98_g11948</name>
</gene>
<sequence length="121" mass="12902">MMVTVPALLIGNSSGKILVLEFAAVQTKKVLHSAGASAQIEPDNSDDSDDDDSNSGECSDNAESEGAEERYDRVIRTDRHASVAIKMEEDENTAMARDTEEASTAVAIKAEESGSSDSDYE</sequence>
<feature type="compositionally biased region" description="Basic and acidic residues" evidence="1">
    <location>
        <begin position="67"/>
        <end position="81"/>
    </location>
</feature>
<evidence type="ECO:0000256" key="1">
    <source>
        <dbReference type="SAM" id="MobiDB-lite"/>
    </source>
</evidence>
<evidence type="ECO:0000313" key="2">
    <source>
        <dbReference type="EMBL" id="KAG9974509.1"/>
    </source>
</evidence>
<dbReference type="EMBL" id="JAHFXS010001985">
    <property type="protein sequence ID" value="KAG9974509.1"/>
    <property type="molecule type" value="Genomic_DNA"/>
</dbReference>